<accession>A0A1T4W4C6</accession>
<evidence type="ECO:0000313" key="3">
    <source>
        <dbReference type="Proteomes" id="UP000190460"/>
    </source>
</evidence>
<gene>
    <name evidence="2" type="ORF">SAMN02745130_00983</name>
</gene>
<evidence type="ECO:0000313" key="2">
    <source>
        <dbReference type="EMBL" id="SKA72083.1"/>
    </source>
</evidence>
<dbReference type="AlphaFoldDB" id="A0A1T4W4C6"/>
<dbReference type="EMBL" id="FUYB01000003">
    <property type="protein sequence ID" value="SKA72083.1"/>
    <property type="molecule type" value="Genomic_DNA"/>
</dbReference>
<evidence type="ECO:0008006" key="4">
    <source>
        <dbReference type="Google" id="ProtNLM"/>
    </source>
</evidence>
<organism evidence="2 3">
    <name type="scientific">Thiothrix eikelboomii</name>
    <dbReference type="NCBI Taxonomy" id="92487"/>
    <lineage>
        <taxon>Bacteria</taxon>
        <taxon>Pseudomonadati</taxon>
        <taxon>Pseudomonadota</taxon>
        <taxon>Gammaproteobacteria</taxon>
        <taxon>Thiotrichales</taxon>
        <taxon>Thiotrichaceae</taxon>
        <taxon>Thiothrix</taxon>
    </lineage>
</organism>
<evidence type="ECO:0000256" key="1">
    <source>
        <dbReference type="SAM" id="SignalP"/>
    </source>
</evidence>
<reference evidence="2 3" key="1">
    <citation type="submission" date="2017-02" db="EMBL/GenBank/DDBJ databases">
        <authorList>
            <person name="Peterson S.W."/>
        </authorList>
    </citation>
    <scope>NUCLEOTIDE SEQUENCE [LARGE SCALE GENOMIC DNA]</scope>
    <source>
        <strain evidence="2 3">ATCC 49788</strain>
    </source>
</reference>
<feature type="signal peptide" evidence="1">
    <location>
        <begin position="1"/>
        <end position="21"/>
    </location>
</feature>
<keyword evidence="3" id="KW-1185">Reference proteome</keyword>
<name>A0A1T4W4C6_9GAMM</name>
<dbReference type="STRING" id="92487.SAMN02745130_00983"/>
<proteinExistence type="predicted"/>
<feature type="chain" id="PRO_5010547630" description="Transglutaminase-like superfamily protein" evidence="1">
    <location>
        <begin position="22"/>
        <end position="206"/>
    </location>
</feature>
<sequence>MIAPKRIITLGLASLVLSACAIRYDNVVVTPSGRAQLAEMDSRTERNIRELAGAIMSLGPYISRDEAMDLAYDSYVYPMKLANEWGLTWPPMYHNTLRNAKLRPKGLCTDWADAMITMARRKNMQTMDVYWGVSNRGDPWREHSTLLVTAKGQPFDTGIILDPWRNSGKLYWLRHVDDPAYKWKYHAGPFAPLPPLGRSTVRRIVQ</sequence>
<protein>
    <recommendedName>
        <fullName evidence="4">Transglutaminase-like superfamily protein</fullName>
    </recommendedName>
</protein>
<dbReference type="PROSITE" id="PS51257">
    <property type="entry name" value="PROKAR_LIPOPROTEIN"/>
    <property type="match status" value="1"/>
</dbReference>
<dbReference type="Proteomes" id="UP000190460">
    <property type="component" value="Unassembled WGS sequence"/>
</dbReference>
<dbReference type="RefSeq" id="WP_200807032.1">
    <property type="nucleotide sequence ID" value="NZ_FUYB01000003.1"/>
</dbReference>
<keyword evidence="1" id="KW-0732">Signal</keyword>